<dbReference type="RefSeq" id="WP_242329646.1">
    <property type="nucleotide sequence ID" value="NZ_CP071872.1"/>
</dbReference>
<proteinExistence type="predicted"/>
<protein>
    <submittedName>
        <fullName evidence="1">Class I SAM-dependent methyltransferase</fullName>
    </submittedName>
</protein>
<accession>A0ABY3WEX2</accession>
<dbReference type="SUPFAM" id="SSF53335">
    <property type="entry name" value="S-adenosyl-L-methionine-dependent methyltransferases"/>
    <property type="match status" value="1"/>
</dbReference>
<gene>
    <name evidence="1" type="ORF">J4032_05835</name>
</gene>
<dbReference type="InterPro" id="IPR029063">
    <property type="entry name" value="SAM-dependent_MTases_sf"/>
</dbReference>
<keyword evidence="1" id="KW-0808">Transferase</keyword>
<keyword evidence="2" id="KW-1185">Reference proteome</keyword>
<reference evidence="1 2" key="1">
    <citation type="submission" date="2021-03" db="EMBL/GenBank/DDBJ databases">
        <title>Complete genome of Streptomyces formicae strain 1H-GS9 (DSM 100524).</title>
        <authorList>
            <person name="Atanasov K.E."/>
            <person name="Altabella T."/>
            <person name="Ferrer A."/>
        </authorList>
    </citation>
    <scope>NUCLEOTIDE SEQUENCE [LARGE SCALE GENOMIC DNA]</scope>
    <source>
        <strain evidence="1 2">1H-GS9</strain>
    </source>
</reference>
<organism evidence="1 2">
    <name type="scientific">Streptomyces formicae</name>
    <dbReference type="NCBI Taxonomy" id="1616117"/>
    <lineage>
        <taxon>Bacteria</taxon>
        <taxon>Bacillati</taxon>
        <taxon>Actinomycetota</taxon>
        <taxon>Actinomycetes</taxon>
        <taxon>Kitasatosporales</taxon>
        <taxon>Streptomycetaceae</taxon>
        <taxon>Streptomyces</taxon>
    </lineage>
</organism>
<keyword evidence="1" id="KW-0489">Methyltransferase</keyword>
<dbReference type="GO" id="GO:0032259">
    <property type="term" value="P:methylation"/>
    <property type="evidence" value="ECO:0007669"/>
    <property type="project" value="UniProtKB-KW"/>
</dbReference>
<sequence>MRPLLTSTAARKALRPIADLIDQRIARGVRAANSELLGELAALRRRQRSMELLLDSTGRGNPRMPIPAHLEKLISEIVRTTGADAADAERNVAQAYRTLVAMEALGVGRVAGGTMNICGKLAAIPLLDPPNDEILEIGTLYGMFSAALLRMMERAGRDPHLTIVDPLGGSQLQPGAFMPPDPTGTPVGEPAVRSNLALAGAAGAAARIQRGFSEDPAVRAAVSDRSYGVVIVDGDHSQAGVAADLEWVEQIIAPGGIVVLDDYGDTKWPGVRDAVEKHLAGGSRLTFLGRTATSGYLRAEK</sequence>
<evidence type="ECO:0000313" key="2">
    <source>
        <dbReference type="Proteomes" id="UP000828924"/>
    </source>
</evidence>
<dbReference type="Proteomes" id="UP000828924">
    <property type="component" value="Chromosome"/>
</dbReference>
<dbReference type="Gene3D" id="3.40.50.150">
    <property type="entry name" value="Vaccinia Virus protein VP39"/>
    <property type="match status" value="1"/>
</dbReference>
<evidence type="ECO:0000313" key="1">
    <source>
        <dbReference type="EMBL" id="UNM11098.1"/>
    </source>
</evidence>
<dbReference type="Pfam" id="PF13578">
    <property type="entry name" value="Methyltransf_24"/>
    <property type="match status" value="1"/>
</dbReference>
<dbReference type="EMBL" id="CP071872">
    <property type="protein sequence ID" value="UNM11098.1"/>
    <property type="molecule type" value="Genomic_DNA"/>
</dbReference>
<name>A0ABY3WEX2_9ACTN</name>
<dbReference type="GO" id="GO:0008168">
    <property type="term" value="F:methyltransferase activity"/>
    <property type="evidence" value="ECO:0007669"/>
    <property type="project" value="UniProtKB-KW"/>
</dbReference>